<dbReference type="InterPro" id="IPR011335">
    <property type="entry name" value="Restrct_endonuc-II-like"/>
</dbReference>
<dbReference type="CDD" id="cd22335">
    <property type="entry name" value="MspjI-like"/>
    <property type="match status" value="1"/>
</dbReference>
<dbReference type="REBASE" id="33368">
    <property type="entry name" value="Lac30ORF120P"/>
</dbReference>
<reference evidence="5" key="3">
    <citation type="journal article" date="2022" name="Microorganisms">
        <title>Antibiotic Susceptibility, Resistance Gene Determinants and Corresponding Genomic Regions in Lactobacillus amylovorus Isolates Derived from Wild Boars and Domestic Pigs.</title>
        <authorList>
            <person name="Moravkova M."/>
            <person name="Kostovova I."/>
            <person name="Kavanova K."/>
            <person name="Pechar R."/>
            <person name="Stanek S."/>
            <person name="Brychta A."/>
            <person name="Zeman M."/>
            <person name="Kubasova T."/>
        </authorList>
    </citation>
    <scope>NUCLEOTIDE SEQUENCE</scope>
    <source>
        <strain evidence="5">M490A</strain>
    </source>
</reference>
<evidence type="ECO:0000313" key="6">
    <source>
        <dbReference type="Proteomes" id="UP000007491"/>
    </source>
</evidence>
<reference key="2">
    <citation type="submission" date="2011-02" db="EMBL/GenBank/DDBJ databases">
        <authorList>
            <person name="Roh H."/>
            <person name="Ko H.-J."/>
            <person name="Kim S.-H."/>
            <person name="Choi I.-G."/>
            <person name="Oh S."/>
        </authorList>
    </citation>
    <scope>NUCLEOTIDE SEQUENCE</scope>
    <source>
        <strain>30SC</strain>
    </source>
</reference>
<dbReference type="AlphaFoldDB" id="F0THR1"/>
<organism evidence="4 6">
    <name type="scientific">Lactobacillus amylovorus</name>
    <dbReference type="NCBI Taxonomy" id="1604"/>
    <lineage>
        <taxon>Bacteria</taxon>
        <taxon>Bacillati</taxon>
        <taxon>Bacillota</taxon>
        <taxon>Bacilli</taxon>
        <taxon>Lactobacillales</taxon>
        <taxon>Lactobacillaceae</taxon>
        <taxon>Lactobacillus</taxon>
    </lineage>
</organism>
<keyword evidence="1 5" id="KW-0378">Hydrolase</keyword>
<dbReference type="EMBL" id="JAOTGY010000009">
    <property type="protein sequence ID" value="MDB6258206.1"/>
    <property type="molecule type" value="Genomic_DNA"/>
</dbReference>
<evidence type="ECO:0000313" key="5">
    <source>
        <dbReference type="EMBL" id="MDB6258206.1"/>
    </source>
</evidence>
<dbReference type="RefSeq" id="WP_013641325.1">
    <property type="nucleotide sequence ID" value="NC_015214.1"/>
</dbReference>
<dbReference type="GO" id="GO:0016787">
    <property type="term" value="F:hydrolase activity"/>
    <property type="evidence" value="ECO:0007669"/>
    <property type="project" value="UniProtKB-KW"/>
</dbReference>
<dbReference type="GO" id="GO:0004519">
    <property type="term" value="F:endonuclease activity"/>
    <property type="evidence" value="ECO:0007669"/>
    <property type="project" value="UniProtKB-KW"/>
</dbReference>
<reference evidence="4 6" key="1">
    <citation type="journal article" date="2011" name="J. Bacteriol.">
        <title>Complete genome sequencing of Lactobacillus acidophilus 30SC, isolated from swine intestine.</title>
        <authorList>
            <person name="Oh S."/>
            <person name="Roh H."/>
            <person name="Ko H.J."/>
            <person name="Kim S."/>
            <person name="Kim K.H."/>
            <person name="Lee S.E."/>
            <person name="Chang I.S."/>
            <person name="Kim S."/>
            <person name="Choi I.G."/>
        </authorList>
    </citation>
    <scope>NUCLEOTIDE SEQUENCE [LARGE SCALE GENOMIC DNA]</scope>
    <source>
        <strain evidence="4 6">30SC</strain>
    </source>
</reference>
<dbReference type="HOGENOM" id="CLU_052322_0_0_9"/>
<proteinExistence type="predicted"/>
<dbReference type="Pfam" id="PF04471">
    <property type="entry name" value="Mrr_cat"/>
    <property type="match status" value="1"/>
</dbReference>
<dbReference type="EMBL" id="CP002559">
    <property type="protein sequence ID" value="ADZ06218.1"/>
    <property type="molecule type" value="Genomic_DNA"/>
</dbReference>
<evidence type="ECO:0000256" key="1">
    <source>
        <dbReference type="ARBA" id="ARBA00022801"/>
    </source>
</evidence>
<dbReference type="InterPro" id="IPR007560">
    <property type="entry name" value="Restrct_endonuc_IV_Mrr"/>
</dbReference>
<name>F0THR1_LACAM</name>
<evidence type="ECO:0000259" key="3">
    <source>
        <dbReference type="Pfam" id="PF18062"/>
    </source>
</evidence>
<dbReference type="OrthoDB" id="3010308at2"/>
<protein>
    <submittedName>
        <fullName evidence="5">Restriction endonuclease</fullName>
        <ecNumber evidence="5">3.1.21.-</ecNumber>
    </submittedName>
</protein>
<dbReference type="Pfam" id="PF18062">
    <property type="entry name" value="RE_AspBHI_N"/>
    <property type="match status" value="1"/>
</dbReference>
<reference evidence="5" key="4">
    <citation type="submission" date="2022-10" db="EMBL/GenBank/DDBJ databases">
        <authorList>
            <person name="Kostovova I."/>
            <person name="Moravkova M."/>
            <person name="Pechar R."/>
        </authorList>
    </citation>
    <scope>NUCLEOTIDE SEQUENCE</scope>
    <source>
        <strain evidence="5">M490A</strain>
    </source>
</reference>
<sequence>MLYVGQTYSTSIQAKKYAEKTSNNILEINDSAQNNYYNQTHLGSSPKNYNNQRGITQYSDQECIIISSTNHIRSDAYNPWEDEFNEDIGYIYYYGDNKTADKDPATTTGNKRLLEQFKLSHSNDPKERAKAIPILFFESKKQGERTFHGYGTVESIKLVTQYSGSNKNKTYFSNYLFTFCVFSLKKEQEGFNWDWIDARREKDKFAPCLAPKEWQEWIKDGDFNKIRRHVYGRSTANKKEQLPTPGSKLDIILQKIYSHYQNNPFGFEYLAKDVTRLLIEDSGTICHDGWVTKASGDGGYDYVLRIDIGNHGLSQVRQVVLGQAKCYERNNGVSGKDVDRIIARLKRGWLAAFVTTSYFTNATQQEILEDNYPILLITGKQVAEIVNKELYRKNISLDKYLKSLNMEQEYKNPEDILKEE</sequence>
<dbReference type="InterPro" id="IPR041409">
    <property type="entry name" value="RE_AspBHI_N"/>
</dbReference>
<dbReference type="SUPFAM" id="SSF52980">
    <property type="entry name" value="Restriction endonuclease-like"/>
    <property type="match status" value="1"/>
</dbReference>
<evidence type="ECO:0000259" key="2">
    <source>
        <dbReference type="Pfam" id="PF04471"/>
    </source>
</evidence>
<keyword evidence="5" id="KW-0255">Endonuclease</keyword>
<dbReference type="KEGG" id="lai:LAC30SC_00120"/>
<dbReference type="Proteomes" id="UP000007491">
    <property type="component" value="Chromosome"/>
</dbReference>
<dbReference type="Proteomes" id="UP001141981">
    <property type="component" value="Unassembled WGS sequence"/>
</dbReference>
<dbReference type="Gene3D" id="2.30.280.20">
    <property type="match status" value="1"/>
</dbReference>
<dbReference type="GO" id="GO:0003677">
    <property type="term" value="F:DNA binding"/>
    <property type="evidence" value="ECO:0007669"/>
    <property type="project" value="InterPro"/>
</dbReference>
<dbReference type="EC" id="3.1.21.-" evidence="5"/>
<feature type="domain" description="Restriction endonuclease AspBHI N-terminal" evidence="3">
    <location>
        <begin position="59"/>
        <end position="221"/>
    </location>
</feature>
<gene>
    <name evidence="4" type="ordered locus">LAC30SC_00120</name>
    <name evidence="5" type="ORF">ODU72_05895</name>
</gene>
<accession>F0THR1</accession>
<evidence type="ECO:0000313" key="4">
    <source>
        <dbReference type="EMBL" id="ADZ06218.1"/>
    </source>
</evidence>
<keyword evidence="5" id="KW-0540">Nuclease</keyword>
<dbReference type="GO" id="GO:0009307">
    <property type="term" value="P:DNA restriction-modification system"/>
    <property type="evidence" value="ECO:0007669"/>
    <property type="project" value="InterPro"/>
</dbReference>
<dbReference type="Gene3D" id="3.40.1350.10">
    <property type="match status" value="1"/>
</dbReference>
<feature type="domain" description="Restriction endonuclease type IV Mrr" evidence="2">
    <location>
        <begin position="263"/>
        <end position="385"/>
    </location>
</feature>
<dbReference type="InterPro" id="IPR011856">
    <property type="entry name" value="tRNA_endonuc-like_dom_sf"/>
</dbReference>